<dbReference type="GO" id="GO:0042867">
    <property type="term" value="P:pyruvate catabolic process"/>
    <property type="evidence" value="ECO:0000318"/>
    <property type="project" value="GO_Central"/>
</dbReference>
<evidence type="ECO:0000259" key="11">
    <source>
        <dbReference type="Pfam" id="PF02866"/>
    </source>
</evidence>
<dbReference type="Proteomes" id="UP000001514">
    <property type="component" value="Unassembled WGS sequence"/>
</dbReference>
<dbReference type="OMA" id="PPQPCER"/>
<dbReference type="PRINTS" id="PR00086">
    <property type="entry name" value="LLDHDRGNASE"/>
</dbReference>
<sequence length="321" mass="35038">MAVADIVQRDVTKVTVVGVGNVGMACATSILSKRLCRSLVLIDVMGDKLKGEMMDLQHAAAFNPNVDICASTDYANTRNSQICIITAGAKQKSHDESRLALVQSNVELLRKIIPELLKYSPDTLLLVVSNPVDILTYVSWKISGLPASRVLGSGTNLDSSRFRFLISSRMDVSSKNVHGYIIGEHGDSSVPVWSSVNVAGVPLLNFIEKEGLESEVEKINQEVVKSAYEIIKFKGYTNWAIGASVADIVHSLIRDEKAIHPVSIIAKGRHGIEHDVFLSLPCVLGRNGVLHIVEQTLTENEVLKLKESAQSLWDVVKNAEL</sequence>
<dbReference type="SUPFAM" id="SSF51735">
    <property type="entry name" value="NAD(P)-binding Rossmann-fold domains"/>
    <property type="match status" value="1"/>
</dbReference>
<feature type="binding site" evidence="8">
    <location>
        <begin position="18"/>
        <end position="23"/>
    </location>
    <ligand>
        <name>NAD(+)</name>
        <dbReference type="ChEBI" id="CHEBI:57540"/>
    </ligand>
</feature>
<keyword evidence="4 9" id="KW-0560">Oxidoreductase</keyword>
<accession>D8TCK2</accession>
<keyword evidence="5 8" id="KW-0520">NAD</keyword>
<feature type="active site" description="Proton acceptor" evidence="7">
    <location>
        <position position="185"/>
    </location>
</feature>
<dbReference type="Pfam" id="PF00056">
    <property type="entry name" value="Ldh_1_N"/>
    <property type="match status" value="1"/>
</dbReference>
<comment type="pathway">
    <text evidence="1 9">Fermentation; pyruvate fermentation to lactate; (S)-lactate from pyruvate: step 1/1.</text>
</comment>
<dbReference type="InterPro" id="IPR018177">
    <property type="entry name" value="L-lactate_DH_AS"/>
</dbReference>
<gene>
    <name evidence="12" type="ORF">SELMODRAFT_236713</name>
</gene>
<dbReference type="EC" id="1.1.1.27" evidence="3 9"/>
<dbReference type="FunFam" id="3.40.50.720:FF:000018">
    <property type="entry name" value="Malate dehydrogenase"/>
    <property type="match status" value="1"/>
</dbReference>
<dbReference type="InterPro" id="IPR001557">
    <property type="entry name" value="L-lactate/malate_DH"/>
</dbReference>
<dbReference type="HAMAP" id="MF_00488">
    <property type="entry name" value="Lactate_dehydrog"/>
    <property type="match status" value="1"/>
</dbReference>
<evidence type="ECO:0000256" key="6">
    <source>
        <dbReference type="ARBA" id="ARBA00049258"/>
    </source>
</evidence>
<dbReference type="PROSITE" id="PS00064">
    <property type="entry name" value="L_LDH"/>
    <property type="match status" value="1"/>
</dbReference>
<dbReference type="GO" id="GO:0006089">
    <property type="term" value="P:lactate metabolic process"/>
    <property type="evidence" value="ECO:0000318"/>
    <property type="project" value="GO_Central"/>
</dbReference>
<evidence type="ECO:0000256" key="7">
    <source>
        <dbReference type="PIRSR" id="PIRSR000102-1"/>
    </source>
</evidence>
<dbReference type="PANTHER" id="PTHR43128">
    <property type="entry name" value="L-2-HYDROXYCARBOXYLATE DEHYDROGENASE (NAD(P)(+))"/>
    <property type="match status" value="1"/>
</dbReference>
<evidence type="ECO:0000256" key="1">
    <source>
        <dbReference type="ARBA" id="ARBA00004843"/>
    </source>
</evidence>
<dbReference type="Gramene" id="EFJ05624">
    <property type="protein sequence ID" value="EFJ05624"/>
    <property type="gene ID" value="SELMODRAFT_236713"/>
</dbReference>
<dbReference type="KEGG" id="smo:SELMODRAFT_236713"/>
<dbReference type="OrthoDB" id="5405561at2759"/>
<dbReference type="eggNOG" id="KOG1495">
    <property type="taxonomic scope" value="Eukaryota"/>
</dbReference>
<dbReference type="EMBL" id="GL377717">
    <property type="protein sequence ID" value="EFJ05624.1"/>
    <property type="molecule type" value="Genomic_DNA"/>
</dbReference>
<dbReference type="HOGENOM" id="CLU_045401_0_2_1"/>
<feature type="binding site" evidence="8">
    <location>
        <position position="43"/>
    </location>
    <ligand>
        <name>NAD(+)</name>
        <dbReference type="ChEBI" id="CHEBI:57540"/>
    </ligand>
</feature>
<dbReference type="Gene3D" id="3.40.50.720">
    <property type="entry name" value="NAD(P)-binding Rossmann-like Domain"/>
    <property type="match status" value="1"/>
</dbReference>
<dbReference type="InterPro" id="IPR015955">
    <property type="entry name" value="Lactate_DH/Glyco_Ohase_4_C"/>
</dbReference>
<evidence type="ECO:0000313" key="13">
    <source>
        <dbReference type="Proteomes" id="UP000001514"/>
    </source>
</evidence>
<evidence type="ECO:0000259" key="10">
    <source>
        <dbReference type="Pfam" id="PF00056"/>
    </source>
</evidence>
<feature type="binding site" evidence="8">
    <location>
        <begin position="128"/>
        <end position="130"/>
    </location>
    <ligand>
        <name>NAD(+)</name>
        <dbReference type="ChEBI" id="CHEBI:57540"/>
    </ligand>
</feature>
<evidence type="ECO:0000256" key="4">
    <source>
        <dbReference type="ARBA" id="ARBA00023002"/>
    </source>
</evidence>
<dbReference type="CDD" id="cd05293">
    <property type="entry name" value="LDH_1"/>
    <property type="match status" value="1"/>
</dbReference>
<dbReference type="PIRSF" id="PIRSF000102">
    <property type="entry name" value="Lac_mal_DH"/>
    <property type="match status" value="1"/>
</dbReference>
<evidence type="ECO:0000256" key="5">
    <source>
        <dbReference type="ARBA" id="ARBA00023027"/>
    </source>
</evidence>
<evidence type="ECO:0000256" key="9">
    <source>
        <dbReference type="RuleBase" id="RU000496"/>
    </source>
</evidence>
<dbReference type="PANTHER" id="PTHR43128:SF16">
    <property type="entry name" value="L-LACTATE DEHYDROGENASE"/>
    <property type="match status" value="1"/>
</dbReference>
<dbReference type="SUPFAM" id="SSF56327">
    <property type="entry name" value="LDH C-terminal domain-like"/>
    <property type="match status" value="1"/>
</dbReference>
<dbReference type="InterPro" id="IPR011304">
    <property type="entry name" value="L-lactate_DH"/>
</dbReference>
<dbReference type="InterPro" id="IPR001236">
    <property type="entry name" value="Lactate/malate_DH_N"/>
</dbReference>
<evidence type="ECO:0000256" key="2">
    <source>
        <dbReference type="ARBA" id="ARBA00006054"/>
    </source>
</evidence>
<dbReference type="GO" id="GO:0004459">
    <property type="term" value="F:L-lactate dehydrogenase (NAD+) activity"/>
    <property type="evidence" value="ECO:0000318"/>
    <property type="project" value="GO_Central"/>
</dbReference>
<feature type="domain" description="Lactate/malate dehydrogenase C-terminal" evidence="11">
    <location>
        <begin position="155"/>
        <end position="318"/>
    </location>
</feature>
<dbReference type="AlphaFoldDB" id="D8TCK2"/>
<comment type="similarity">
    <text evidence="2">Belongs to the LDH/MDH superfamily. LDH family.</text>
</comment>
<dbReference type="InterPro" id="IPR036291">
    <property type="entry name" value="NAD(P)-bd_dom_sf"/>
</dbReference>
<dbReference type="InterPro" id="IPR022383">
    <property type="entry name" value="Lactate/malate_DH_C"/>
</dbReference>
<feature type="domain" description="Lactate/malate dehydrogenase N-terminal" evidence="10">
    <location>
        <begin position="12"/>
        <end position="152"/>
    </location>
</feature>
<dbReference type="GO" id="GO:0005737">
    <property type="term" value="C:cytoplasm"/>
    <property type="evidence" value="ECO:0007669"/>
    <property type="project" value="InterPro"/>
</dbReference>
<organism evidence="13">
    <name type="scientific">Selaginella moellendorffii</name>
    <name type="common">Spikemoss</name>
    <dbReference type="NCBI Taxonomy" id="88036"/>
    <lineage>
        <taxon>Eukaryota</taxon>
        <taxon>Viridiplantae</taxon>
        <taxon>Streptophyta</taxon>
        <taxon>Embryophyta</taxon>
        <taxon>Tracheophyta</taxon>
        <taxon>Lycopodiopsida</taxon>
        <taxon>Selaginellales</taxon>
        <taxon>Selaginellaceae</taxon>
        <taxon>Selaginella</taxon>
    </lineage>
</organism>
<feature type="binding site" evidence="8">
    <location>
        <position position="105"/>
    </location>
    <ligand>
        <name>NAD(+)</name>
        <dbReference type="ChEBI" id="CHEBI:57540"/>
    </ligand>
</feature>
<dbReference type="Pfam" id="PF02866">
    <property type="entry name" value="Ldh_1_C"/>
    <property type="match status" value="1"/>
</dbReference>
<dbReference type="UniPathway" id="UPA00554">
    <property type="reaction ID" value="UER00611"/>
</dbReference>
<dbReference type="STRING" id="88036.D8TCK2"/>
<protein>
    <recommendedName>
        <fullName evidence="3 9">L-lactate dehydrogenase</fullName>
        <ecNumber evidence="3 9">1.1.1.27</ecNumber>
    </recommendedName>
</protein>
<dbReference type="InParanoid" id="D8TCK2"/>
<proteinExistence type="inferred from homology"/>
<evidence type="ECO:0000313" key="12">
    <source>
        <dbReference type="EMBL" id="EFJ05624.1"/>
    </source>
</evidence>
<reference evidence="12 13" key="1">
    <citation type="journal article" date="2011" name="Science">
        <title>The Selaginella genome identifies genetic changes associated with the evolution of vascular plants.</title>
        <authorList>
            <person name="Banks J.A."/>
            <person name="Nishiyama T."/>
            <person name="Hasebe M."/>
            <person name="Bowman J.L."/>
            <person name="Gribskov M."/>
            <person name="dePamphilis C."/>
            <person name="Albert V.A."/>
            <person name="Aono N."/>
            <person name="Aoyama T."/>
            <person name="Ambrose B.A."/>
            <person name="Ashton N.W."/>
            <person name="Axtell M.J."/>
            <person name="Barker E."/>
            <person name="Barker M.S."/>
            <person name="Bennetzen J.L."/>
            <person name="Bonawitz N.D."/>
            <person name="Chapple C."/>
            <person name="Cheng C."/>
            <person name="Correa L.G."/>
            <person name="Dacre M."/>
            <person name="DeBarry J."/>
            <person name="Dreyer I."/>
            <person name="Elias M."/>
            <person name="Engstrom E.M."/>
            <person name="Estelle M."/>
            <person name="Feng L."/>
            <person name="Finet C."/>
            <person name="Floyd S.K."/>
            <person name="Frommer W.B."/>
            <person name="Fujita T."/>
            <person name="Gramzow L."/>
            <person name="Gutensohn M."/>
            <person name="Harholt J."/>
            <person name="Hattori M."/>
            <person name="Heyl A."/>
            <person name="Hirai T."/>
            <person name="Hiwatashi Y."/>
            <person name="Ishikawa M."/>
            <person name="Iwata M."/>
            <person name="Karol K.G."/>
            <person name="Koehler B."/>
            <person name="Kolukisaoglu U."/>
            <person name="Kubo M."/>
            <person name="Kurata T."/>
            <person name="Lalonde S."/>
            <person name="Li K."/>
            <person name="Li Y."/>
            <person name="Litt A."/>
            <person name="Lyons E."/>
            <person name="Manning G."/>
            <person name="Maruyama T."/>
            <person name="Michael T.P."/>
            <person name="Mikami K."/>
            <person name="Miyazaki S."/>
            <person name="Morinaga S."/>
            <person name="Murata T."/>
            <person name="Mueller-Roeber B."/>
            <person name="Nelson D.R."/>
            <person name="Obara M."/>
            <person name="Oguri Y."/>
            <person name="Olmstead R.G."/>
            <person name="Onodera N."/>
            <person name="Petersen B.L."/>
            <person name="Pils B."/>
            <person name="Prigge M."/>
            <person name="Rensing S.A."/>
            <person name="Riano-Pachon D.M."/>
            <person name="Roberts A.W."/>
            <person name="Sato Y."/>
            <person name="Scheller H.V."/>
            <person name="Schulz B."/>
            <person name="Schulz C."/>
            <person name="Shakirov E.V."/>
            <person name="Shibagaki N."/>
            <person name="Shinohara N."/>
            <person name="Shippen D.E."/>
            <person name="Soerensen I."/>
            <person name="Sotooka R."/>
            <person name="Sugimoto N."/>
            <person name="Sugita M."/>
            <person name="Sumikawa N."/>
            <person name="Tanurdzic M."/>
            <person name="Theissen G."/>
            <person name="Ulvskov P."/>
            <person name="Wakazuki S."/>
            <person name="Weng J.K."/>
            <person name="Willats W.W."/>
            <person name="Wipf D."/>
            <person name="Wolf P.G."/>
            <person name="Yang L."/>
            <person name="Zimmer A.D."/>
            <person name="Zhu Q."/>
            <person name="Mitros T."/>
            <person name="Hellsten U."/>
            <person name="Loque D."/>
            <person name="Otillar R."/>
            <person name="Salamov A."/>
            <person name="Schmutz J."/>
            <person name="Shapiro H."/>
            <person name="Lindquist E."/>
            <person name="Lucas S."/>
            <person name="Rokhsar D."/>
            <person name="Grigoriev I.V."/>
        </authorList>
    </citation>
    <scope>NUCLEOTIDE SEQUENCE [LARGE SCALE GENOMIC DNA]</scope>
</reference>
<evidence type="ECO:0000256" key="8">
    <source>
        <dbReference type="PIRSR" id="PIRSR000102-3"/>
    </source>
</evidence>
<name>D8TCK2_SELML</name>
<dbReference type="Gene3D" id="3.90.110.10">
    <property type="entry name" value="Lactate dehydrogenase/glycoside hydrolase, family 4, C-terminal"/>
    <property type="match status" value="1"/>
</dbReference>
<evidence type="ECO:0000256" key="3">
    <source>
        <dbReference type="ARBA" id="ARBA00012967"/>
    </source>
</evidence>
<dbReference type="NCBIfam" id="TIGR01771">
    <property type="entry name" value="L-LDH-NAD"/>
    <property type="match status" value="1"/>
</dbReference>
<keyword evidence="13" id="KW-1185">Reference proteome</keyword>
<comment type="catalytic activity">
    <reaction evidence="6 9">
        <text>(S)-lactate + NAD(+) = pyruvate + NADH + H(+)</text>
        <dbReference type="Rhea" id="RHEA:23444"/>
        <dbReference type="ChEBI" id="CHEBI:15361"/>
        <dbReference type="ChEBI" id="CHEBI:15378"/>
        <dbReference type="ChEBI" id="CHEBI:16651"/>
        <dbReference type="ChEBI" id="CHEBI:57540"/>
        <dbReference type="ChEBI" id="CHEBI:57945"/>
        <dbReference type="EC" id="1.1.1.27"/>
    </reaction>
</comment>